<sequence>MHFSSQGKLLSSLLRTHSHSAIMHWNLYCQEHSTLFHGHRESNQRTRHEETTDTAGPAQDITPRHSLSPPMPSPGQRRASPRGNGSSSHNDGSRH</sequence>
<proteinExistence type="predicted"/>
<dbReference type="EMBL" id="VSRR010013901">
    <property type="protein sequence ID" value="MPC56390.1"/>
    <property type="molecule type" value="Genomic_DNA"/>
</dbReference>
<evidence type="ECO:0000256" key="1">
    <source>
        <dbReference type="SAM" id="MobiDB-lite"/>
    </source>
</evidence>
<accession>A0A5B7G813</accession>
<name>A0A5B7G813_PORTR</name>
<gene>
    <name evidence="2" type="ORF">E2C01_050350</name>
</gene>
<feature type="compositionally biased region" description="Polar residues" evidence="1">
    <location>
        <begin position="83"/>
        <end position="95"/>
    </location>
</feature>
<evidence type="ECO:0000313" key="2">
    <source>
        <dbReference type="EMBL" id="MPC56390.1"/>
    </source>
</evidence>
<comment type="caution">
    <text evidence="2">The sequence shown here is derived from an EMBL/GenBank/DDBJ whole genome shotgun (WGS) entry which is preliminary data.</text>
</comment>
<dbReference type="AlphaFoldDB" id="A0A5B7G813"/>
<organism evidence="2 3">
    <name type="scientific">Portunus trituberculatus</name>
    <name type="common">Swimming crab</name>
    <name type="synonym">Neptunus trituberculatus</name>
    <dbReference type="NCBI Taxonomy" id="210409"/>
    <lineage>
        <taxon>Eukaryota</taxon>
        <taxon>Metazoa</taxon>
        <taxon>Ecdysozoa</taxon>
        <taxon>Arthropoda</taxon>
        <taxon>Crustacea</taxon>
        <taxon>Multicrustacea</taxon>
        <taxon>Malacostraca</taxon>
        <taxon>Eumalacostraca</taxon>
        <taxon>Eucarida</taxon>
        <taxon>Decapoda</taxon>
        <taxon>Pleocyemata</taxon>
        <taxon>Brachyura</taxon>
        <taxon>Eubrachyura</taxon>
        <taxon>Portunoidea</taxon>
        <taxon>Portunidae</taxon>
        <taxon>Portuninae</taxon>
        <taxon>Portunus</taxon>
    </lineage>
</organism>
<keyword evidence="3" id="KW-1185">Reference proteome</keyword>
<feature type="compositionally biased region" description="Basic and acidic residues" evidence="1">
    <location>
        <begin position="38"/>
        <end position="51"/>
    </location>
</feature>
<protein>
    <submittedName>
        <fullName evidence="2">Uncharacterized protein</fullName>
    </submittedName>
</protein>
<feature type="region of interest" description="Disordered" evidence="1">
    <location>
        <begin position="38"/>
        <end position="95"/>
    </location>
</feature>
<evidence type="ECO:0000313" key="3">
    <source>
        <dbReference type="Proteomes" id="UP000324222"/>
    </source>
</evidence>
<reference evidence="2 3" key="1">
    <citation type="submission" date="2019-05" db="EMBL/GenBank/DDBJ databases">
        <title>Another draft genome of Portunus trituberculatus and its Hox gene families provides insights of decapod evolution.</title>
        <authorList>
            <person name="Jeong J.-H."/>
            <person name="Song I."/>
            <person name="Kim S."/>
            <person name="Choi T."/>
            <person name="Kim D."/>
            <person name="Ryu S."/>
            <person name="Kim W."/>
        </authorList>
    </citation>
    <scope>NUCLEOTIDE SEQUENCE [LARGE SCALE GENOMIC DNA]</scope>
    <source>
        <tissue evidence="2">Muscle</tissue>
    </source>
</reference>
<dbReference type="Proteomes" id="UP000324222">
    <property type="component" value="Unassembled WGS sequence"/>
</dbReference>